<dbReference type="EMBL" id="QGLE01000007">
    <property type="protein sequence ID" value="PWR21336.1"/>
    <property type="molecule type" value="Genomic_DNA"/>
</dbReference>
<proteinExistence type="predicted"/>
<accession>A0A317E590</accession>
<protein>
    <recommendedName>
        <fullName evidence="3">GGDEF domain-containing protein</fullName>
    </recommendedName>
</protein>
<dbReference type="RefSeq" id="WP_109906442.1">
    <property type="nucleotide sequence ID" value="NZ_QGLE01000007.1"/>
</dbReference>
<reference evidence="1 2" key="1">
    <citation type="submission" date="2018-05" db="EMBL/GenBank/DDBJ databases">
        <title>Zavarzinia sp. HR-AS.</title>
        <authorList>
            <person name="Lee Y."/>
            <person name="Jeon C.O."/>
        </authorList>
    </citation>
    <scope>NUCLEOTIDE SEQUENCE [LARGE SCALE GENOMIC DNA]</scope>
    <source>
        <strain evidence="1 2">HR-AS</strain>
    </source>
</reference>
<sequence length="203" mass="21973">MASSVEPKRRIWVGPSEYFVDSIGAAFDAARMRFQPLTFVRIEIDLRASGLRDSLGATEHWIERIACAGDTIGSLSEGRLGMLAIGRTMEQMRFDLEALWEEAIAEPGKAARMPTLSFGIAGVEGFGDAVESMMERAEAALRFGRRTGGWKVVSAFRSGAMVVSDFQALMLEGAVWRLENAEDGRAARVKPVTAVAGIGLSAD</sequence>
<gene>
    <name evidence="1" type="ORF">DKG74_12895</name>
</gene>
<evidence type="ECO:0008006" key="3">
    <source>
        <dbReference type="Google" id="ProtNLM"/>
    </source>
</evidence>
<evidence type="ECO:0000313" key="1">
    <source>
        <dbReference type="EMBL" id="PWR21336.1"/>
    </source>
</evidence>
<evidence type="ECO:0000313" key="2">
    <source>
        <dbReference type="Proteomes" id="UP000245461"/>
    </source>
</evidence>
<keyword evidence="2" id="KW-1185">Reference proteome</keyword>
<dbReference type="AlphaFoldDB" id="A0A317E590"/>
<dbReference type="Proteomes" id="UP000245461">
    <property type="component" value="Unassembled WGS sequence"/>
</dbReference>
<organism evidence="1 2">
    <name type="scientific">Zavarzinia aquatilis</name>
    <dbReference type="NCBI Taxonomy" id="2211142"/>
    <lineage>
        <taxon>Bacteria</taxon>
        <taxon>Pseudomonadati</taxon>
        <taxon>Pseudomonadota</taxon>
        <taxon>Alphaproteobacteria</taxon>
        <taxon>Rhodospirillales</taxon>
        <taxon>Zavarziniaceae</taxon>
        <taxon>Zavarzinia</taxon>
    </lineage>
</organism>
<comment type="caution">
    <text evidence="1">The sequence shown here is derived from an EMBL/GenBank/DDBJ whole genome shotgun (WGS) entry which is preliminary data.</text>
</comment>
<name>A0A317E590_9PROT</name>